<evidence type="ECO:0008006" key="3">
    <source>
        <dbReference type="Google" id="ProtNLM"/>
    </source>
</evidence>
<reference evidence="2" key="2">
    <citation type="journal article" date="2015" name="Data Brief">
        <title>Shoot transcriptome of the giant reed, Arundo donax.</title>
        <authorList>
            <person name="Barrero R.A."/>
            <person name="Guerrero F.D."/>
            <person name="Moolhuijzen P."/>
            <person name="Goolsby J.A."/>
            <person name="Tidwell J."/>
            <person name="Bellgard S.E."/>
            <person name="Bellgard M.I."/>
        </authorList>
    </citation>
    <scope>NUCLEOTIDE SEQUENCE</scope>
    <source>
        <tissue evidence="2">Shoot tissue taken approximately 20 cm above the soil surface</tissue>
    </source>
</reference>
<feature type="chain" id="PRO_5013153170" description="Secreted protein" evidence="1">
    <location>
        <begin position="16"/>
        <end position="64"/>
    </location>
</feature>
<proteinExistence type="predicted"/>
<organism evidence="2">
    <name type="scientific">Arundo donax</name>
    <name type="common">Giant reed</name>
    <name type="synonym">Donax arundinaceus</name>
    <dbReference type="NCBI Taxonomy" id="35708"/>
    <lineage>
        <taxon>Eukaryota</taxon>
        <taxon>Viridiplantae</taxon>
        <taxon>Streptophyta</taxon>
        <taxon>Embryophyta</taxon>
        <taxon>Tracheophyta</taxon>
        <taxon>Spermatophyta</taxon>
        <taxon>Magnoliopsida</taxon>
        <taxon>Liliopsida</taxon>
        <taxon>Poales</taxon>
        <taxon>Poaceae</taxon>
        <taxon>PACMAD clade</taxon>
        <taxon>Arundinoideae</taxon>
        <taxon>Arundineae</taxon>
        <taxon>Arundo</taxon>
    </lineage>
</organism>
<reference evidence="2" key="1">
    <citation type="submission" date="2014-09" db="EMBL/GenBank/DDBJ databases">
        <authorList>
            <person name="Magalhaes I.L.F."/>
            <person name="Oliveira U."/>
            <person name="Santos F.R."/>
            <person name="Vidigal T.H.D.A."/>
            <person name="Brescovit A.D."/>
            <person name="Santos A.J."/>
        </authorList>
    </citation>
    <scope>NUCLEOTIDE SEQUENCE</scope>
    <source>
        <tissue evidence="2">Shoot tissue taken approximately 20 cm above the soil surface</tissue>
    </source>
</reference>
<dbReference type="AlphaFoldDB" id="A0A0A8XNR9"/>
<protein>
    <recommendedName>
        <fullName evidence="3">Secreted protein</fullName>
    </recommendedName>
</protein>
<evidence type="ECO:0000256" key="1">
    <source>
        <dbReference type="SAM" id="SignalP"/>
    </source>
</evidence>
<feature type="signal peptide" evidence="1">
    <location>
        <begin position="1"/>
        <end position="15"/>
    </location>
</feature>
<sequence length="64" mass="6345">MTLAWSPSVVPTVLCAAVASSPQPCTAIAATAITRSLDPAAARSPYPVVARSTNPGAVVLPPCA</sequence>
<accession>A0A0A8XNR9</accession>
<keyword evidence="1" id="KW-0732">Signal</keyword>
<name>A0A0A8XNR9_ARUDO</name>
<dbReference type="EMBL" id="GBRH01282661">
    <property type="protein sequence ID" value="JAD15234.1"/>
    <property type="molecule type" value="Transcribed_RNA"/>
</dbReference>
<evidence type="ECO:0000313" key="2">
    <source>
        <dbReference type="EMBL" id="JAD15234.1"/>
    </source>
</evidence>